<evidence type="ECO:0000313" key="4">
    <source>
        <dbReference type="Proteomes" id="UP000038011"/>
    </source>
</evidence>
<dbReference type="SUPFAM" id="SSF51905">
    <property type="entry name" value="FAD/NAD(P)-binding domain"/>
    <property type="match status" value="1"/>
</dbReference>
<dbReference type="PANTHER" id="PTHR13847">
    <property type="entry name" value="SARCOSINE DEHYDROGENASE-RELATED"/>
    <property type="match status" value="1"/>
</dbReference>
<gene>
    <name evidence="3" type="ORF">SU32_07840</name>
</gene>
<dbReference type="InterPro" id="IPR006076">
    <property type="entry name" value="FAD-dep_OxRdtase"/>
</dbReference>
<feature type="domain" description="FAD dependent oxidoreductase" evidence="2">
    <location>
        <begin position="9"/>
        <end position="349"/>
    </location>
</feature>
<dbReference type="GO" id="GO:0016491">
    <property type="term" value="F:oxidoreductase activity"/>
    <property type="evidence" value="ECO:0007669"/>
    <property type="project" value="UniProtKB-KW"/>
</dbReference>
<dbReference type="Proteomes" id="UP000038011">
    <property type="component" value="Unassembled WGS sequence"/>
</dbReference>
<dbReference type="Pfam" id="PF01266">
    <property type="entry name" value="DAO"/>
    <property type="match status" value="1"/>
</dbReference>
<evidence type="ECO:0000259" key="2">
    <source>
        <dbReference type="Pfam" id="PF01266"/>
    </source>
</evidence>
<evidence type="ECO:0000313" key="3">
    <source>
        <dbReference type="EMBL" id="KPB01582.1"/>
    </source>
</evidence>
<name>A0A0N0E7W9_9HYPH</name>
<dbReference type="GO" id="GO:0005737">
    <property type="term" value="C:cytoplasm"/>
    <property type="evidence" value="ECO:0007669"/>
    <property type="project" value="TreeGrafter"/>
</dbReference>
<keyword evidence="1" id="KW-0560">Oxidoreductase</keyword>
<keyword evidence="4" id="KW-1185">Reference proteome</keyword>
<dbReference type="AlphaFoldDB" id="A0A0N0E7W9"/>
<evidence type="ECO:0000256" key="1">
    <source>
        <dbReference type="ARBA" id="ARBA00023002"/>
    </source>
</evidence>
<dbReference type="EMBL" id="JXMU01000010">
    <property type="protein sequence ID" value="KPB01582.1"/>
    <property type="molecule type" value="Genomic_DNA"/>
</dbReference>
<accession>A0A0N0E7W9</accession>
<dbReference type="InterPro" id="IPR036188">
    <property type="entry name" value="FAD/NAD-bd_sf"/>
</dbReference>
<protein>
    <recommendedName>
        <fullName evidence="2">FAD dependent oxidoreductase domain-containing protein</fullName>
    </recommendedName>
</protein>
<comment type="caution">
    <text evidence="3">The sequence shown here is derived from an EMBL/GenBank/DDBJ whole genome shotgun (WGS) entry which is preliminary data.</text>
</comment>
<organism evidence="3 4">
    <name type="scientific">Ahrensia marina</name>
    <dbReference type="NCBI Taxonomy" id="1514904"/>
    <lineage>
        <taxon>Bacteria</taxon>
        <taxon>Pseudomonadati</taxon>
        <taxon>Pseudomonadota</taxon>
        <taxon>Alphaproteobacteria</taxon>
        <taxon>Hyphomicrobiales</taxon>
        <taxon>Ahrensiaceae</taxon>
        <taxon>Ahrensia</taxon>
    </lineage>
</organism>
<dbReference type="Gene3D" id="3.50.50.60">
    <property type="entry name" value="FAD/NAD(P)-binding domain"/>
    <property type="match status" value="1"/>
</dbReference>
<dbReference type="SUPFAM" id="SSF54373">
    <property type="entry name" value="FAD-linked reductases, C-terminal domain"/>
    <property type="match status" value="1"/>
</dbReference>
<sequence length="375" mass="40180">MPASSLKPDIAIIGGGIVGLWTAYYAGLSGQSVLLINKEELGRGASYGLLGALMPHQPINWNDKKQFQLDGLTTLPDQIANLQMRSEVDCGYFRCGRTMPIANEEKRKQSATWARGAKEHWVSPFDWSVQDKNPAEGWLSDTGSHGYNTDDLSARINPRGIIKALTVMMATFDNVTILARTSVDSIENTAAITLEDGTKIQPGKTIITAGFESFGLIKAITNRSLGWGVKGQAALLKPEQEINVSAPILYDGGTYVIAHEDGNIAVGSTSEREFTNGTQTDEKLDQIIASATALCPALEGAKVIERWAGIRPRAAGRDPLIGMLPDAPDVIVATGGFKITFAIAHIMARCALSATAGQIDAIPESFLVESHLSEA</sequence>
<proteinExistence type="predicted"/>
<reference evidence="3 4" key="1">
    <citation type="submission" date="2015-01" db="EMBL/GenBank/DDBJ databases">
        <title>Ahrensia donghaiensis sp. nov., a novel dimethylsulphoniopropionate-cleavage bacterium isolated from seawater and emended descriptions of the genus Ahrensia and Ahrensia kielensis.</title>
        <authorList>
            <person name="Liu J."/>
        </authorList>
    </citation>
    <scope>NUCLEOTIDE SEQUENCE [LARGE SCALE GENOMIC DNA]</scope>
    <source>
        <strain evidence="3 4">LZD062</strain>
    </source>
</reference>
<dbReference type="STRING" id="1514904.SU32_07840"/>
<dbReference type="Gene3D" id="3.30.9.10">
    <property type="entry name" value="D-Amino Acid Oxidase, subunit A, domain 2"/>
    <property type="match status" value="1"/>
</dbReference>
<dbReference type="PANTHER" id="PTHR13847:SF289">
    <property type="entry name" value="GLYCINE OXIDASE"/>
    <property type="match status" value="1"/>
</dbReference>
<dbReference type="PATRIC" id="fig|1514904.3.peg.386"/>